<feature type="region of interest" description="Disordered" evidence="1">
    <location>
        <begin position="63"/>
        <end position="140"/>
    </location>
</feature>
<dbReference type="InParanoid" id="A0A1J7K426"/>
<organism evidence="2 3">
    <name type="scientific">Coniochaeta ligniaria NRRL 30616</name>
    <dbReference type="NCBI Taxonomy" id="1408157"/>
    <lineage>
        <taxon>Eukaryota</taxon>
        <taxon>Fungi</taxon>
        <taxon>Dikarya</taxon>
        <taxon>Ascomycota</taxon>
        <taxon>Pezizomycotina</taxon>
        <taxon>Sordariomycetes</taxon>
        <taxon>Sordariomycetidae</taxon>
        <taxon>Coniochaetales</taxon>
        <taxon>Coniochaetaceae</taxon>
        <taxon>Coniochaeta</taxon>
    </lineage>
</organism>
<gene>
    <name evidence="2" type="ORF">CONLIGDRAFT_32009</name>
</gene>
<dbReference type="InterPro" id="IPR036864">
    <property type="entry name" value="Zn2-C6_fun-type_DNA-bd_sf"/>
</dbReference>
<evidence type="ECO:0000313" key="3">
    <source>
        <dbReference type="Proteomes" id="UP000182658"/>
    </source>
</evidence>
<evidence type="ECO:0008006" key="4">
    <source>
        <dbReference type="Google" id="ProtNLM"/>
    </source>
</evidence>
<dbReference type="GO" id="GO:0008270">
    <property type="term" value="F:zinc ion binding"/>
    <property type="evidence" value="ECO:0007669"/>
    <property type="project" value="InterPro"/>
</dbReference>
<feature type="region of interest" description="Disordered" evidence="1">
    <location>
        <begin position="1"/>
        <end position="24"/>
    </location>
</feature>
<feature type="compositionally biased region" description="Polar residues" evidence="1">
    <location>
        <begin position="1"/>
        <end position="12"/>
    </location>
</feature>
<sequence>MSSRIMASSIAQQRPAPLKKFATPPAKSACTACRASRLRCSGHSPCSRVRLLPSDANHFQELFSPPQVPCKEPHLRLHRKPQRPEPRCDSSSRSITLPFASPKNELRDIWSSRPRPSNTTESRLRRRPTGSRSSSTTLQR</sequence>
<evidence type="ECO:0000256" key="1">
    <source>
        <dbReference type="SAM" id="MobiDB-lite"/>
    </source>
</evidence>
<dbReference type="SUPFAM" id="SSF57701">
    <property type="entry name" value="Zn2/Cys6 DNA-binding domain"/>
    <property type="match status" value="1"/>
</dbReference>
<dbReference type="AlphaFoldDB" id="A0A1J7K426"/>
<accession>A0A1J7K426</accession>
<evidence type="ECO:0000313" key="2">
    <source>
        <dbReference type="EMBL" id="OIW34946.1"/>
    </source>
</evidence>
<dbReference type="Proteomes" id="UP000182658">
    <property type="component" value="Unassembled WGS sequence"/>
</dbReference>
<keyword evidence="3" id="KW-1185">Reference proteome</keyword>
<protein>
    <recommendedName>
        <fullName evidence="4">Zn(2)-C6 fungal-type domain-containing protein</fullName>
    </recommendedName>
</protein>
<feature type="compositionally biased region" description="Low complexity" evidence="1">
    <location>
        <begin position="130"/>
        <end position="140"/>
    </location>
</feature>
<dbReference type="OrthoDB" id="2123952at2759"/>
<reference evidence="2 3" key="1">
    <citation type="submission" date="2016-10" db="EMBL/GenBank/DDBJ databases">
        <title>Draft genome sequence of Coniochaeta ligniaria NRRL30616, a lignocellulolytic fungus for bioabatement of inhibitors in plant biomass hydrolysates.</title>
        <authorList>
            <consortium name="DOE Joint Genome Institute"/>
            <person name="Jimenez D.J."/>
            <person name="Hector R.E."/>
            <person name="Riley R."/>
            <person name="Sun H."/>
            <person name="Grigoriev I.V."/>
            <person name="Van Elsas J.D."/>
            <person name="Nichols N.N."/>
        </authorList>
    </citation>
    <scope>NUCLEOTIDE SEQUENCE [LARGE SCALE GENOMIC DNA]</scope>
    <source>
        <strain evidence="2 3">NRRL 30616</strain>
    </source>
</reference>
<dbReference type="GO" id="GO:0000981">
    <property type="term" value="F:DNA-binding transcription factor activity, RNA polymerase II-specific"/>
    <property type="evidence" value="ECO:0007669"/>
    <property type="project" value="InterPro"/>
</dbReference>
<name>A0A1J7K426_9PEZI</name>
<proteinExistence type="predicted"/>
<dbReference type="EMBL" id="KV875093">
    <property type="protein sequence ID" value="OIW34946.1"/>
    <property type="molecule type" value="Genomic_DNA"/>
</dbReference>